<accession>A0ACC2WUS2</accession>
<dbReference type="EMBL" id="JASBWV010000048">
    <property type="protein sequence ID" value="KAJ9115146.1"/>
    <property type="molecule type" value="Genomic_DNA"/>
</dbReference>
<reference evidence="1" key="1">
    <citation type="submission" date="2023-04" db="EMBL/GenBank/DDBJ databases">
        <title>Draft Genome sequencing of Naganishia species isolated from polar environments using Oxford Nanopore Technology.</title>
        <authorList>
            <person name="Leo P."/>
            <person name="Venkateswaran K."/>
        </authorList>
    </citation>
    <scope>NUCLEOTIDE SEQUENCE</scope>
    <source>
        <strain evidence="1">DBVPG 5303</strain>
    </source>
</reference>
<keyword evidence="2" id="KW-1185">Reference proteome</keyword>
<proteinExistence type="predicted"/>
<name>A0ACC2WUS2_9TREE</name>
<sequence>MVLKIYEDLIKVEYQLKRWRPLSQADLRRKAAKMRDEHGKDFLGLALKKPLLLTLYLYIPVLREQKSIGEQVHQNAMGNMQRTAVEEMQIWDNGNGIANDDDEGAWMTEDVWASTGIGESGEDTVELVKRLYP</sequence>
<protein>
    <submittedName>
        <fullName evidence="1">Uncharacterized protein</fullName>
    </submittedName>
</protein>
<gene>
    <name evidence="1" type="ORF">QFC24_007057</name>
</gene>
<comment type="caution">
    <text evidence="1">The sequence shown here is derived from an EMBL/GenBank/DDBJ whole genome shotgun (WGS) entry which is preliminary data.</text>
</comment>
<evidence type="ECO:0000313" key="1">
    <source>
        <dbReference type="EMBL" id="KAJ9115146.1"/>
    </source>
</evidence>
<evidence type="ECO:0000313" key="2">
    <source>
        <dbReference type="Proteomes" id="UP001234202"/>
    </source>
</evidence>
<dbReference type="Proteomes" id="UP001234202">
    <property type="component" value="Unassembled WGS sequence"/>
</dbReference>
<organism evidence="1 2">
    <name type="scientific">Naganishia onofrii</name>
    <dbReference type="NCBI Taxonomy" id="1851511"/>
    <lineage>
        <taxon>Eukaryota</taxon>
        <taxon>Fungi</taxon>
        <taxon>Dikarya</taxon>
        <taxon>Basidiomycota</taxon>
        <taxon>Agaricomycotina</taxon>
        <taxon>Tremellomycetes</taxon>
        <taxon>Filobasidiales</taxon>
        <taxon>Filobasidiaceae</taxon>
        <taxon>Naganishia</taxon>
    </lineage>
</organism>